<organism evidence="2 3">
    <name type="scientific">Candidatus Curtissbacteria bacterium RIFOXYA1_FULL_41_14</name>
    <dbReference type="NCBI Taxonomy" id="1797737"/>
    <lineage>
        <taxon>Bacteria</taxon>
        <taxon>Candidatus Curtissiibacteriota</taxon>
    </lineage>
</organism>
<evidence type="ECO:0000313" key="2">
    <source>
        <dbReference type="EMBL" id="OGE02006.1"/>
    </source>
</evidence>
<feature type="transmembrane region" description="Helical" evidence="1">
    <location>
        <begin position="13"/>
        <end position="35"/>
    </location>
</feature>
<evidence type="ECO:0000313" key="3">
    <source>
        <dbReference type="Proteomes" id="UP000176751"/>
    </source>
</evidence>
<keyword evidence="1" id="KW-0472">Membrane</keyword>
<dbReference type="Proteomes" id="UP000176751">
    <property type="component" value="Unassembled WGS sequence"/>
</dbReference>
<protein>
    <submittedName>
        <fullName evidence="2">Uncharacterized protein</fullName>
    </submittedName>
</protein>
<accession>A0A1F5HD59</accession>
<proteinExistence type="predicted"/>
<keyword evidence="1" id="KW-1133">Transmembrane helix</keyword>
<reference evidence="2 3" key="1">
    <citation type="journal article" date="2016" name="Nat. Commun.">
        <title>Thousands of microbial genomes shed light on interconnected biogeochemical processes in an aquifer system.</title>
        <authorList>
            <person name="Anantharaman K."/>
            <person name="Brown C.T."/>
            <person name="Hug L.A."/>
            <person name="Sharon I."/>
            <person name="Castelle C.J."/>
            <person name="Probst A.J."/>
            <person name="Thomas B.C."/>
            <person name="Singh A."/>
            <person name="Wilkins M.J."/>
            <person name="Karaoz U."/>
            <person name="Brodie E.L."/>
            <person name="Williams K.H."/>
            <person name="Hubbard S.S."/>
            <person name="Banfield J.F."/>
        </authorList>
    </citation>
    <scope>NUCLEOTIDE SEQUENCE [LARGE SCALE GENOMIC DNA]</scope>
</reference>
<sequence length="173" mass="19383">MLTLTNIQPRLKIILFAGIVGIILIIVIGIVLASLPSQKLPSKKPSTIASSPTPITNPEVIIPPKEEREKLPIDVKTIRKKIIDSKIDERGGDVILYESSAHRIIYVPNIDIFFVMILEDPAAEIKKEAQLWFLNFGLEQIDLCDLPVRFTLFNQQLKKTNPNFNILPDGCTA</sequence>
<evidence type="ECO:0000256" key="1">
    <source>
        <dbReference type="SAM" id="Phobius"/>
    </source>
</evidence>
<keyword evidence="1" id="KW-0812">Transmembrane</keyword>
<dbReference type="STRING" id="1797737.A2196_03900"/>
<dbReference type="EMBL" id="MFCA01000021">
    <property type="protein sequence ID" value="OGE02006.1"/>
    <property type="molecule type" value="Genomic_DNA"/>
</dbReference>
<dbReference type="AlphaFoldDB" id="A0A1F5HD59"/>
<comment type="caution">
    <text evidence="2">The sequence shown here is derived from an EMBL/GenBank/DDBJ whole genome shotgun (WGS) entry which is preliminary data.</text>
</comment>
<name>A0A1F5HD59_9BACT</name>
<gene>
    <name evidence="2" type="ORF">A2196_03900</name>
</gene>